<dbReference type="Proteomes" id="UP001229421">
    <property type="component" value="Unassembled WGS sequence"/>
</dbReference>
<keyword evidence="1" id="KW-1133">Transmembrane helix</keyword>
<organism evidence="2 3">
    <name type="scientific">Tagetes erecta</name>
    <name type="common">African marigold</name>
    <dbReference type="NCBI Taxonomy" id="13708"/>
    <lineage>
        <taxon>Eukaryota</taxon>
        <taxon>Viridiplantae</taxon>
        <taxon>Streptophyta</taxon>
        <taxon>Embryophyta</taxon>
        <taxon>Tracheophyta</taxon>
        <taxon>Spermatophyta</taxon>
        <taxon>Magnoliopsida</taxon>
        <taxon>eudicotyledons</taxon>
        <taxon>Gunneridae</taxon>
        <taxon>Pentapetalae</taxon>
        <taxon>asterids</taxon>
        <taxon>campanulids</taxon>
        <taxon>Asterales</taxon>
        <taxon>Asteraceae</taxon>
        <taxon>Asteroideae</taxon>
        <taxon>Heliantheae alliance</taxon>
        <taxon>Tageteae</taxon>
        <taxon>Tagetes</taxon>
    </lineage>
</organism>
<proteinExistence type="predicted"/>
<accession>A0AAD8K1A8</accession>
<dbReference type="AlphaFoldDB" id="A0AAD8K1A8"/>
<feature type="transmembrane region" description="Helical" evidence="1">
    <location>
        <begin position="56"/>
        <end position="79"/>
    </location>
</feature>
<name>A0AAD8K1A8_TARER</name>
<keyword evidence="3" id="KW-1185">Reference proteome</keyword>
<gene>
    <name evidence="2" type="ORF">QVD17_35364</name>
</gene>
<reference evidence="2" key="1">
    <citation type="journal article" date="2023" name="bioRxiv">
        <title>Improved chromosome-level genome assembly for marigold (Tagetes erecta).</title>
        <authorList>
            <person name="Jiang F."/>
            <person name="Yuan L."/>
            <person name="Wang S."/>
            <person name="Wang H."/>
            <person name="Xu D."/>
            <person name="Wang A."/>
            <person name="Fan W."/>
        </authorList>
    </citation>
    <scope>NUCLEOTIDE SEQUENCE</scope>
    <source>
        <strain evidence="2">WSJ</strain>
        <tissue evidence="2">Leaf</tissue>
    </source>
</reference>
<evidence type="ECO:0000256" key="1">
    <source>
        <dbReference type="SAM" id="Phobius"/>
    </source>
</evidence>
<sequence>MRLFTLCCFLTCQIEIIKKNHPPTVTLSHTHTLLHPSPSFIPSFIQSDDGNRIDVLGFFLLVPLQFVVCVFVEDVLFCLED</sequence>
<keyword evidence="1" id="KW-0472">Membrane</keyword>
<evidence type="ECO:0000313" key="2">
    <source>
        <dbReference type="EMBL" id="KAK1413588.1"/>
    </source>
</evidence>
<comment type="caution">
    <text evidence="2">The sequence shown here is derived from an EMBL/GenBank/DDBJ whole genome shotgun (WGS) entry which is preliminary data.</text>
</comment>
<evidence type="ECO:0000313" key="3">
    <source>
        <dbReference type="Proteomes" id="UP001229421"/>
    </source>
</evidence>
<keyword evidence="1" id="KW-0812">Transmembrane</keyword>
<dbReference type="EMBL" id="JAUHHV010000009">
    <property type="protein sequence ID" value="KAK1413588.1"/>
    <property type="molecule type" value="Genomic_DNA"/>
</dbReference>
<protein>
    <submittedName>
        <fullName evidence="2">Uncharacterized protein</fullName>
    </submittedName>
</protein>